<protein>
    <submittedName>
        <fullName evidence="2">ABC transporter permease</fullName>
    </submittedName>
</protein>
<dbReference type="Proteomes" id="UP001597237">
    <property type="component" value="Unassembled WGS sequence"/>
</dbReference>
<dbReference type="Pfam" id="PF06182">
    <property type="entry name" value="ABC2_membrane_6"/>
    <property type="match status" value="1"/>
</dbReference>
<evidence type="ECO:0000313" key="3">
    <source>
        <dbReference type="Proteomes" id="UP001597237"/>
    </source>
</evidence>
<dbReference type="EMBL" id="JBHUEY010000001">
    <property type="protein sequence ID" value="MFD1781932.1"/>
    <property type="molecule type" value="Genomic_DNA"/>
</dbReference>
<dbReference type="PANTHER" id="PTHR36833:SF1">
    <property type="entry name" value="INTEGRAL MEMBRANE TRANSPORT PROTEIN"/>
    <property type="match status" value="1"/>
</dbReference>
<keyword evidence="1" id="KW-0472">Membrane</keyword>
<feature type="transmembrane region" description="Helical" evidence="1">
    <location>
        <begin position="205"/>
        <end position="223"/>
    </location>
</feature>
<dbReference type="PANTHER" id="PTHR36833">
    <property type="entry name" value="SLR0610 PROTEIN-RELATED"/>
    <property type="match status" value="1"/>
</dbReference>
<accession>A0ABW4MVD4</accession>
<evidence type="ECO:0000313" key="2">
    <source>
        <dbReference type="EMBL" id="MFD1781932.1"/>
    </source>
</evidence>
<proteinExistence type="predicted"/>
<gene>
    <name evidence="2" type="ORF">ACFSC0_00865</name>
</gene>
<keyword evidence="1" id="KW-0812">Transmembrane</keyword>
<organism evidence="2 3">
    <name type="scientific">Phenylobacterium terrae</name>
    <dbReference type="NCBI Taxonomy" id="2665495"/>
    <lineage>
        <taxon>Bacteria</taxon>
        <taxon>Pseudomonadati</taxon>
        <taxon>Pseudomonadota</taxon>
        <taxon>Alphaproteobacteria</taxon>
        <taxon>Caulobacterales</taxon>
        <taxon>Caulobacteraceae</taxon>
        <taxon>Phenylobacterium</taxon>
    </lineage>
</organism>
<evidence type="ECO:0000256" key="1">
    <source>
        <dbReference type="SAM" id="Phobius"/>
    </source>
</evidence>
<name>A0ABW4MVD4_9CAUL</name>
<feature type="transmembrane region" description="Helical" evidence="1">
    <location>
        <begin position="235"/>
        <end position="255"/>
    </location>
</feature>
<reference evidence="3" key="1">
    <citation type="journal article" date="2019" name="Int. J. Syst. Evol. Microbiol.">
        <title>The Global Catalogue of Microorganisms (GCM) 10K type strain sequencing project: providing services to taxonomists for standard genome sequencing and annotation.</title>
        <authorList>
            <consortium name="The Broad Institute Genomics Platform"/>
            <consortium name="The Broad Institute Genome Sequencing Center for Infectious Disease"/>
            <person name="Wu L."/>
            <person name="Ma J."/>
        </authorList>
    </citation>
    <scope>NUCLEOTIDE SEQUENCE [LARGE SCALE GENOMIC DNA]</scope>
    <source>
        <strain evidence="3">DFY28</strain>
    </source>
</reference>
<comment type="caution">
    <text evidence="2">The sequence shown here is derived from an EMBL/GenBank/DDBJ whole genome shotgun (WGS) entry which is preliminary data.</text>
</comment>
<keyword evidence="1" id="KW-1133">Transmembrane helix</keyword>
<keyword evidence="3" id="KW-1185">Reference proteome</keyword>
<feature type="transmembrane region" description="Helical" evidence="1">
    <location>
        <begin position="26"/>
        <end position="47"/>
    </location>
</feature>
<feature type="transmembrane region" description="Helical" evidence="1">
    <location>
        <begin position="149"/>
        <end position="172"/>
    </location>
</feature>
<dbReference type="RefSeq" id="WP_377281235.1">
    <property type="nucleotide sequence ID" value="NZ_JBHRSI010000003.1"/>
</dbReference>
<dbReference type="InterPro" id="IPR010390">
    <property type="entry name" value="ABC-2_transporter-like"/>
</dbReference>
<sequence>MNAAALLVKLFGASMRAQMQYPTATAMLTLGQFLATVLEIVGVWALFDRFGQVRGWTLGEVCVFYGLVNVAFSLADLVTRGFDIFGPEFVKTGNFDRLLLRPRSTVLQLVGHEFRLSRFGRTAQGLGVLLAGVHFSGIDWGLADTALAAFAIAGGMALFAGLLILQATLAFWTVESLEVANVLTYGGVQAAHYPLSIYAAWFRRFLTFVVPIACVAYFPVVAILDRSDPLGSPAWFAPIAPLAGFAFLAVSLWVWRFGVGKYTSTGS</sequence>